<dbReference type="Pfam" id="PF02826">
    <property type="entry name" value="2-Hacid_dh_C"/>
    <property type="match status" value="2"/>
</dbReference>
<sequence>MNDKLLSLVKTVKSTGKGLIVVTSTLPKRSQMIVEELQNSGNENLKIVQWTKNSRPARSELLELVKGASGVLCMLTDKIDDEFLDAAGPQLKIVSSMSVGYDHIDVSALNSRNVLIGNTPGVLTDASADITAFLALAAARRAKEGHSAVEGGTWKEWHPTWLLGQQFSGKTLGIVGLGQIGCATAARMIPFGFKKILYSGTKSHPDKEALLKSLADANFSITKLSSPEITNDFSIRNSSLSDLLKESDVVCITCSLNKSTYHLINKDNIKLMKNSATLVNSARGPIVDQEALFEALESGSLFAAGLDVTVPEPIPSTHPLVKHPRCFIIPHVASATIETRTLMSDLALENLFCGLLGQSLKHQVHN</sequence>
<dbReference type="InterPro" id="IPR050223">
    <property type="entry name" value="D-isomer_2-hydroxyacid_DH"/>
</dbReference>
<protein>
    <recommendedName>
        <fullName evidence="7">Glyoxylate reductase</fullName>
    </recommendedName>
</protein>
<dbReference type="GO" id="GO:0016618">
    <property type="term" value="F:hydroxypyruvate reductase [NAD(P)H] activity"/>
    <property type="evidence" value="ECO:0007669"/>
    <property type="project" value="TreeGrafter"/>
</dbReference>
<evidence type="ECO:0000256" key="2">
    <source>
        <dbReference type="RuleBase" id="RU003719"/>
    </source>
</evidence>
<dbReference type="InterPro" id="IPR006140">
    <property type="entry name" value="D-isomer_DH_NAD-bd"/>
</dbReference>
<dbReference type="GO" id="GO:0051287">
    <property type="term" value="F:NAD binding"/>
    <property type="evidence" value="ECO:0007669"/>
    <property type="project" value="InterPro"/>
</dbReference>
<dbReference type="SUPFAM" id="SSF52283">
    <property type="entry name" value="Formate/glycerate dehydrogenase catalytic domain-like"/>
    <property type="match status" value="1"/>
</dbReference>
<evidence type="ECO:0000313" key="5">
    <source>
        <dbReference type="EMBL" id="PVU90483.1"/>
    </source>
</evidence>
<comment type="similarity">
    <text evidence="2">Belongs to the D-isomer specific 2-hydroxyacid dehydrogenase family.</text>
</comment>
<dbReference type="CDD" id="cd05301">
    <property type="entry name" value="GDH"/>
    <property type="match status" value="1"/>
</dbReference>
<dbReference type="SUPFAM" id="SSF51735">
    <property type="entry name" value="NAD(P)-binding Rossmann-fold domains"/>
    <property type="match status" value="1"/>
</dbReference>
<evidence type="ECO:0000256" key="1">
    <source>
        <dbReference type="ARBA" id="ARBA00023002"/>
    </source>
</evidence>
<evidence type="ECO:0000259" key="3">
    <source>
        <dbReference type="Pfam" id="PF00389"/>
    </source>
</evidence>
<dbReference type="AlphaFoldDB" id="A0A2T9YDS3"/>
<dbReference type="EMBL" id="MBFT01000481">
    <property type="protein sequence ID" value="PVU90483.1"/>
    <property type="molecule type" value="Genomic_DNA"/>
</dbReference>
<name>A0A2T9YDS3_9FUNG</name>
<keyword evidence="6" id="KW-1185">Reference proteome</keyword>
<evidence type="ECO:0000313" key="6">
    <source>
        <dbReference type="Proteomes" id="UP000245699"/>
    </source>
</evidence>
<dbReference type="Proteomes" id="UP000245699">
    <property type="component" value="Unassembled WGS sequence"/>
</dbReference>
<dbReference type="FunFam" id="3.40.50.720:FF:000026">
    <property type="entry name" value="Glyoxylate/hydroxypyruvate reductase B"/>
    <property type="match status" value="1"/>
</dbReference>
<dbReference type="InterPro" id="IPR036291">
    <property type="entry name" value="NAD(P)-bd_dom_sf"/>
</dbReference>
<dbReference type="OrthoDB" id="9991913at2759"/>
<dbReference type="PANTHER" id="PTHR10996">
    <property type="entry name" value="2-HYDROXYACID DEHYDROGENASE-RELATED"/>
    <property type="match status" value="1"/>
</dbReference>
<keyword evidence="1 2" id="KW-0560">Oxidoreductase</keyword>
<dbReference type="STRING" id="61424.A0A2T9YDS3"/>
<organism evidence="5 6">
    <name type="scientific">Furculomyces boomerangus</name>
    <dbReference type="NCBI Taxonomy" id="61424"/>
    <lineage>
        <taxon>Eukaryota</taxon>
        <taxon>Fungi</taxon>
        <taxon>Fungi incertae sedis</taxon>
        <taxon>Zoopagomycota</taxon>
        <taxon>Kickxellomycotina</taxon>
        <taxon>Harpellomycetes</taxon>
        <taxon>Harpellales</taxon>
        <taxon>Harpellaceae</taxon>
        <taxon>Furculomyces</taxon>
    </lineage>
</organism>
<feature type="domain" description="D-isomer specific 2-hydroxyacid dehydrogenase NAD-binding" evidence="4">
    <location>
        <begin position="134"/>
        <end position="206"/>
    </location>
</feature>
<dbReference type="Gene3D" id="3.40.50.720">
    <property type="entry name" value="NAD(P)-binding Rossmann-like Domain"/>
    <property type="match status" value="2"/>
</dbReference>
<gene>
    <name evidence="5" type="ORF">BB559_004614</name>
</gene>
<comment type="caution">
    <text evidence="5">The sequence shown here is derived from an EMBL/GenBank/DDBJ whole genome shotgun (WGS) entry which is preliminary data.</text>
</comment>
<evidence type="ECO:0008006" key="7">
    <source>
        <dbReference type="Google" id="ProtNLM"/>
    </source>
</evidence>
<feature type="domain" description="D-isomer specific 2-hydroxyacid dehydrogenase NAD-binding" evidence="4">
    <location>
        <begin position="229"/>
        <end position="333"/>
    </location>
</feature>
<accession>A0A2T9YDS3</accession>
<dbReference type="InterPro" id="IPR006139">
    <property type="entry name" value="D-isomer_2_OHA_DH_cat_dom"/>
</dbReference>
<dbReference type="GO" id="GO:0005829">
    <property type="term" value="C:cytosol"/>
    <property type="evidence" value="ECO:0007669"/>
    <property type="project" value="TreeGrafter"/>
</dbReference>
<reference evidence="5 6" key="1">
    <citation type="journal article" date="2018" name="MBio">
        <title>Comparative Genomics Reveals the Core Gene Toolbox for the Fungus-Insect Symbiosis.</title>
        <authorList>
            <person name="Wang Y."/>
            <person name="Stata M."/>
            <person name="Wang W."/>
            <person name="Stajich J.E."/>
            <person name="White M.M."/>
            <person name="Moncalvo J.M."/>
        </authorList>
    </citation>
    <scope>NUCLEOTIDE SEQUENCE [LARGE SCALE GENOMIC DNA]</scope>
    <source>
        <strain evidence="5 6">AUS-77-4</strain>
    </source>
</reference>
<evidence type="ECO:0000259" key="4">
    <source>
        <dbReference type="Pfam" id="PF02826"/>
    </source>
</evidence>
<dbReference type="GO" id="GO:0030267">
    <property type="term" value="F:glyoxylate reductase (NADPH) activity"/>
    <property type="evidence" value="ECO:0007669"/>
    <property type="project" value="TreeGrafter"/>
</dbReference>
<dbReference type="Pfam" id="PF00389">
    <property type="entry name" value="2-Hacid_dh"/>
    <property type="match status" value="1"/>
</dbReference>
<dbReference type="PANTHER" id="PTHR10996:SF277">
    <property type="entry name" value="GLYOXYLATE REDUCTASE_HYDROXYPYRUVATE REDUCTASE"/>
    <property type="match status" value="1"/>
</dbReference>
<proteinExistence type="inferred from homology"/>
<feature type="domain" description="D-isomer specific 2-hydroxyacid dehydrogenase catalytic" evidence="3">
    <location>
        <begin position="21"/>
        <end position="364"/>
    </location>
</feature>